<reference evidence="2" key="1">
    <citation type="submission" date="2018-01" db="EMBL/GenBank/DDBJ databases">
        <title>An insight into the sialome of Amazonian anophelines.</title>
        <authorList>
            <person name="Ribeiro J.M."/>
            <person name="Scarpassa V."/>
            <person name="Calvo E."/>
        </authorList>
    </citation>
    <scope>NUCLEOTIDE SEQUENCE</scope>
    <source>
        <tissue evidence="2">Salivary glands</tissue>
    </source>
</reference>
<proteinExistence type="predicted"/>
<organism evidence="2">
    <name type="scientific">Anopheles triannulatus</name>
    <dbReference type="NCBI Taxonomy" id="58253"/>
    <lineage>
        <taxon>Eukaryota</taxon>
        <taxon>Metazoa</taxon>
        <taxon>Ecdysozoa</taxon>
        <taxon>Arthropoda</taxon>
        <taxon>Hexapoda</taxon>
        <taxon>Insecta</taxon>
        <taxon>Pterygota</taxon>
        <taxon>Neoptera</taxon>
        <taxon>Endopterygota</taxon>
        <taxon>Diptera</taxon>
        <taxon>Nematocera</taxon>
        <taxon>Culicoidea</taxon>
        <taxon>Culicidae</taxon>
        <taxon>Anophelinae</taxon>
        <taxon>Anopheles</taxon>
    </lineage>
</organism>
<evidence type="ECO:0000256" key="1">
    <source>
        <dbReference type="SAM" id="SignalP"/>
    </source>
</evidence>
<keyword evidence="1" id="KW-0732">Signal</keyword>
<feature type="signal peptide" evidence="1">
    <location>
        <begin position="1"/>
        <end position="17"/>
    </location>
</feature>
<sequence length="68" mass="7212">MSLRLMFPVWFFSPPSALVVCPLVLCPLSSLCQSVCALLSSSFRGGTVNRNTCTATIATTLTTTLLTA</sequence>
<evidence type="ECO:0000313" key="2">
    <source>
        <dbReference type="EMBL" id="MBW47048.1"/>
    </source>
</evidence>
<dbReference type="AlphaFoldDB" id="A0A2M4B2K6"/>
<accession>A0A2M4B2K6</accession>
<name>A0A2M4B2K6_9DIPT</name>
<dbReference type="EMBL" id="GGFK01013727">
    <property type="protein sequence ID" value="MBW47048.1"/>
    <property type="molecule type" value="Transcribed_RNA"/>
</dbReference>
<protein>
    <submittedName>
        <fullName evidence="2">Putative secreted protein</fullName>
    </submittedName>
</protein>
<feature type="chain" id="PRO_5014934637" evidence="1">
    <location>
        <begin position="18"/>
        <end position="68"/>
    </location>
</feature>